<keyword evidence="2" id="KW-1185">Reference proteome</keyword>
<dbReference type="Proteomes" id="UP001172680">
    <property type="component" value="Unassembled WGS sequence"/>
</dbReference>
<dbReference type="EMBL" id="JAPDRP010000015">
    <property type="protein sequence ID" value="KAJ9641579.1"/>
    <property type="molecule type" value="Genomic_DNA"/>
</dbReference>
<name>A0ACC2Z1U3_9PEZI</name>
<evidence type="ECO:0000313" key="2">
    <source>
        <dbReference type="Proteomes" id="UP001172680"/>
    </source>
</evidence>
<gene>
    <name evidence="1" type="ORF">H2199_005549</name>
</gene>
<evidence type="ECO:0000313" key="1">
    <source>
        <dbReference type="EMBL" id="KAJ9641579.1"/>
    </source>
</evidence>
<proteinExistence type="predicted"/>
<organism evidence="1 2">
    <name type="scientific">Coniosporium tulheliwenetii</name>
    <dbReference type="NCBI Taxonomy" id="3383036"/>
    <lineage>
        <taxon>Eukaryota</taxon>
        <taxon>Fungi</taxon>
        <taxon>Dikarya</taxon>
        <taxon>Ascomycota</taxon>
        <taxon>Pezizomycotina</taxon>
        <taxon>Dothideomycetes</taxon>
        <taxon>Dothideomycetes incertae sedis</taxon>
        <taxon>Coniosporium</taxon>
    </lineage>
</organism>
<accession>A0ACC2Z1U3</accession>
<protein>
    <submittedName>
        <fullName evidence="1">Uncharacterized protein</fullName>
    </submittedName>
</protein>
<sequence>MSDLLENKVVLVTGGASGLGKAIVKASLGAKATVVVSDINEKSLEECEKELGNLVSSDKLSKVVTDVSNEESAAKAIEHAIDKFGRLDVLINCAGIMDAFDPVDALDMEVWNRVIAVNLTGPVLMSKYAVKHFLGREKPSGAIVNIGSIGALRGALAGAAYTASKHGLVGITRNTASAYAKQGIRCNAVLPGTMETNISHSMPARFNESLIKVTQSMLAVHPNFVLVDNVAKTVVHLASDSAEAINGAIITADGGFTAF</sequence>
<reference evidence="1" key="1">
    <citation type="submission" date="2022-10" db="EMBL/GenBank/DDBJ databases">
        <title>Culturing micro-colonial fungi from biological soil crusts in the Mojave desert and describing Neophaeococcomyces mojavensis, and introducing the new genera and species Taxawa tesnikishii.</title>
        <authorList>
            <person name="Kurbessoian T."/>
            <person name="Stajich J.E."/>
        </authorList>
    </citation>
    <scope>NUCLEOTIDE SEQUENCE</scope>
    <source>
        <strain evidence="1">JES_115</strain>
    </source>
</reference>
<comment type="caution">
    <text evidence="1">The sequence shown here is derived from an EMBL/GenBank/DDBJ whole genome shotgun (WGS) entry which is preliminary data.</text>
</comment>